<dbReference type="InterPro" id="IPR044855">
    <property type="entry name" value="CoA-Trfase_III_dom3_sf"/>
</dbReference>
<dbReference type="Gene3D" id="3.40.50.10540">
    <property type="entry name" value="Crotonobetainyl-coa:carnitine coa-transferase, domain 1"/>
    <property type="match status" value="1"/>
</dbReference>
<dbReference type="GO" id="GO:0008410">
    <property type="term" value="F:CoA-transferase activity"/>
    <property type="evidence" value="ECO:0007669"/>
    <property type="project" value="TreeGrafter"/>
</dbReference>
<dbReference type="InterPro" id="IPR003673">
    <property type="entry name" value="CoA-Trfase_fam_III"/>
</dbReference>
<dbReference type="PANTHER" id="PTHR48207">
    <property type="entry name" value="SUCCINATE--HYDROXYMETHYLGLUTARATE COA-TRANSFERASE"/>
    <property type="match status" value="1"/>
</dbReference>
<keyword evidence="1" id="KW-0808">Transferase</keyword>
<dbReference type="Pfam" id="PF02515">
    <property type="entry name" value="CoA_transf_3"/>
    <property type="match status" value="1"/>
</dbReference>
<gene>
    <name evidence="2" type="ORF">MGWOODY_Clf725</name>
</gene>
<accession>A0A160VBJ7</accession>
<evidence type="ECO:0000256" key="1">
    <source>
        <dbReference type="ARBA" id="ARBA00022679"/>
    </source>
</evidence>
<sequence>MPGLLEGVKVLDLTHYIAGPYCTKLLSGLGADVIKVERLGAGDGMRWLGPFSSGAEVITGDSAPEDGAWFLYLNTAKQSLALDLKSPRGRRVILELAAKADILVENFAPGGMDSLGLPYDDLKKANPALVVTSISNFGQTGPYRDWKASELNLYAIGGLMNITGEPEQEPLREGMPLAQLGAGQNAFAATMAALMYAEETGEGQQIDVSIAEYATNILENALMQFSYSGQEYSRVGNRGYGRAAWGIYPCQDGHVGIIAGPDQRWPEVARIMRREELSDPRFTSRAGRLEHADEVDAYMLPFLIDNDKIDIFKAGQESGLGFSFVATMEDILHMEQLLDRDYFVELKHPVAGKLTYPGAPIMPEDSVDAWVFKRAPLLGEHTAEALTSWLGYSGAQVSELVDQGVLAQSEGV</sequence>
<proteinExistence type="predicted"/>
<dbReference type="SUPFAM" id="SSF89796">
    <property type="entry name" value="CoA-transferase family III (CaiB/BaiF)"/>
    <property type="match status" value="1"/>
</dbReference>
<organism evidence="2">
    <name type="scientific">hydrothermal vent metagenome</name>
    <dbReference type="NCBI Taxonomy" id="652676"/>
    <lineage>
        <taxon>unclassified sequences</taxon>
        <taxon>metagenomes</taxon>
        <taxon>ecological metagenomes</taxon>
    </lineage>
</organism>
<reference evidence="2" key="1">
    <citation type="submission" date="2015-10" db="EMBL/GenBank/DDBJ databases">
        <authorList>
            <person name="Gilbert D.G."/>
        </authorList>
    </citation>
    <scope>NUCLEOTIDE SEQUENCE</scope>
</reference>
<name>A0A160VBJ7_9ZZZZ</name>
<dbReference type="Gene3D" id="3.30.1540.10">
    <property type="entry name" value="formyl-coa transferase, domain 3"/>
    <property type="match status" value="1"/>
</dbReference>
<dbReference type="AlphaFoldDB" id="A0A160VBJ7"/>
<dbReference type="InterPro" id="IPR023606">
    <property type="entry name" value="CoA-Trfase_III_dom_1_sf"/>
</dbReference>
<protein>
    <submittedName>
        <fullName evidence="2">L-carnitine dehydratase/bile acid-inducible protein F</fullName>
    </submittedName>
</protein>
<dbReference type="EMBL" id="FAXA01000435">
    <property type="protein sequence ID" value="CUV03559.1"/>
    <property type="molecule type" value="Genomic_DNA"/>
</dbReference>
<dbReference type="PANTHER" id="PTHR48207:SF3">
    <property type="entry name" value="SUCCINATE--HYDROXYMETHYLGLUTARATE COA-TRANSFERASE"/>
    <property type="match status" value="1"/>
</dbReference>
<dbReference type="InterPro" id="IPR050483">
    <property type="entry name" value="CoA-transferase_III_domain"/>
</dbReference>
<evidence type="ECO:0000313" key="2">
    <source>
        <dbReference type="EMBL" id="CUV03559.1"/>
    </source>
</evidence>